<evidence type="ECO:0000256" key="3">
    <source>
        <dbReference type="ARBA" id="ARBA00022644"/>
    </source>
</evidence>
<gene>
    <name evidence="6" type="ORF">FNH05_27815</name>
</gene>
<evidence type="ECO:0000256" key="2">
    <source>
        <dbReference type="ARBA" id="ARBA00005466"/>
    </source>
</evidence>
<sequence length="440" mass="48183">MNRWTNWAGTATAEPHRVHTPRSVAEIAEVVAGAAVDNRRVRPRGSGHSFTPIAVADGDAIDLTHWRGIASVDAGNHRVTVRSGTPLHQLNAELEALGLAMTNLGDIDAQTISGAVSTGTHGTGARLGGLATQIAQLELVLADGSVVTCSADRRPDLFAAARVGLGALGVISHVTLQCEPAFVLSAQERPEPLEEVLDGFDQFAEENDHFEFYWFPYGRNALVKRNNRLPSGADRKPLSRARQFLDYEIMENIAFGTLCRVSRAVPRLTRPLGRFASAVLSAREYSDLSHRVFVTHRGVRFVESEFAVPRESVHHVLSELRALVPRLENPVAFPVEVRVAAADDLWLSTAHGRDSAYIAIHQFTGMPYREYFAGFAAIVAEVGGRPHWGKMHDLDAAALRALYPRFDDFLRIRDEVDPAGVFANPYLDRVLGPAPRAADR</sequence>
<dbReference type="Gene3D" id="1.10.45.10">
    <property type="entry name" value="Vanillyl-alcohol Oxidase, Chain A, domain 4"/>
    <property type="match status" value="1"/>
</dbReference>
<dbReference type="Gene3D" id="3.30.43.10">
    <property type="entry name" value="Uridine Diphospho-n-acetylenolpyruvylglucosamine Reductase, domain 2"/>
    <property type="match status" value="1"/>
</dbReference>
<protein>
    <submittedName>
        <fullName evidence="6">FAD-binding protein</fullName>
    </submittedName>
</protein>
<dbReference type="AlphaFoldDB" id="A0A558B6W6"/>
<dbReference type="InterPro" id="IPR006094">
    <property type="entry name" value="Oxid_FAD_bind_N"/>
</dbReference>
<dbReference type="NCBIfam" id="TIGR01679">
    <property type="entry name" value="bact_FAD_ox"/>
    <property type="match status" value="1"/>
</dbReference>
<dbReference type="InterPro" id="IPR016169">
    <property type="entry name" value="FAD-bd_PCMH_sub2"/>
</dbReference>
<accession>A0A558B6W6</accession>
<comment type="similarity">
    <text evidence="2">Belongs to the oxygen-dependent FAD-linked oxidoreductase family.</text>
</comment>
<evidence type="ECO:0000313" key="6">
    <source>
        <dbReference type="EMBL" id="TVT32255.1"/>
    </source>
</evidence>
<comment type="caution">
    <text evidence="6">The sequence shown here is derived from an EMBL/GenBank/DDBJ whole genome shotgun (WGS) entry which is preliminary data.</text>
</comment>
<dbReference type="Pfam" id="PF04030">
    <property type="entry name" value="ALO"/>
    <property type="match status" value="1"/>
</dbReference>
<dbReference type="GO" id="GO:0016020">
    <property type="term" value="C:membrane"/>
    <property type="evidence" value="ECO:0007669"/>
    <property type="project" value="InterPro"/>
</dbReference>
<evidence type="ECO:0000313" key="7">
    <source>
        <dbReference type="Proteomes" id="UP000320011"/>
    </source>
</evidence>
<dbReference type="SUPFAM" id="SSF56176">
    <property type="entry name" value="FAD-binding/transporter-associated domain-like"/>
    <property type="match status" value="1"/>
</dbReference>
<reference evidence="6 7" key="1">
    <citation type="submission" date="2019-07" db="EMBL/GenBank/DDBJ databases">
        <authorList>
            <person name="Duangmal K."/>
            <person name="Teo W.F.A."/>
        </authorList>
    </citation>
    <scope>NUCLEOTIDE SEQUENCE [LARGE SCALE GENOMIC DNA]</scope>
    <source>
        <strain evidence="6 7">TBRC 6029</strain>
    </source>
</reference>
<dbReference type="GO" id="GO:0019853">
    <property type="term" value="P:L-ascorbic acid biosynthetic process"/>
    <property type="evidence" value="ECO:0007669"/>
    <property type="project" value="UniProtKB-UniPathway"/>
</dbReference>
<dbReference type="EMBL" id="VJWX01000375">
    <property type="protein sequence ID" value="TVT32255.1"/>
    <property type="molecule type" value="Genomic_DNA"/>
</dbReference>
<dbReference type="GO" id="GO:0080049">
    <property type="term" value="F:L-gulono-1,4-lactone dehydrogenase activity"/>
    <property type="evidence" value="ECO:0007669"/>
    <property type="project" value="TreeGrafter"/>
</dbReference>
<dbReference type="GO" id="GO:0003885">
    <property type="term" value="F:D-arabinono-1,4-lactone oxidase activity"/>
    <property type="evidence" value="ECO:0007669"/>
    <property type="project" value="InterPro"/>
</dbReference>
<dbReference type="PIRSF" id="PIRSF000136">
    <property type="entry name" value="LGO_GLO"/>
    <property type="match status" value="1"/>
</dbReference>
<dbReference type="InterPro" id="IPR036318">
    <property type="entry name" value="FAD-bd_PCMH-like_sf"/>
</dbReference>
<evidence type="ECO:0000259" key="5">
    <source>
        <dbReference type="PROSITE" id="PS51387"/>
    </source>
</evidence>
<dbReference type="Gene3D" id="3.30.70.2520">
    <property type="match status" value="1"/>
</dbReference>
<dbReference type="PROSITE" id="PS00862">
    <property type="entry name" value="OX2_COVAL_FAD"/>
    <property type="match status" value="1"/>
</dbReference>
<dbReference type="InterPro" id="IPR006093">
    <property type="entry name" value="Oxy_OxRdtase_FAD_BS"/>
</dbReference>
<organism evidence="6 7">
    <name type="scientific">Amycolatopsis rhizosphaerae</name>
    <dbReference type="NCBI Taxonomy" id="2053003"/>
    <lineage>
        <taxon>Bacteria</taxon>
        <taxon>Bacillati</taxon>
        <taxon>Actinomycetota</taxon>
        <taxon>Actinomycetes</taxon>
        <taxon>Pseudonocardiales</taxon>
        <taxon>Pseudonocardiaceae</taxon>
        <taxon>Amycolatopsis</taxon>
    </lineage>
</organism>
<comment type="pathway">
    <text evidence="1">Cofactor biosynthesis; L-ascorbate biosynthesis.</text>
</comment>
<evidence type="ECO:0000256" key="1">
    <source>
        <dbReference type="ARBA" id="ARBA00005147"/>
    </source>
</evidence>
<dbReference type="RefSeq" id="WP_144591806.1">
    <property type="nucleotide sequence ID" value="NZ_VJWX01000375.1"/>
</dbReference>
<dbReference type="InterPro" id="IPR016171">
    <property type="entry name" value="Vanillyl_alc_oxidase_C-sub2"/>
</dbReference>
<evidence type="ECO:0000256" key="4">
    <source>
        <dbReference type="ARBA" id="ARBA00023002"/>
    </source>
</evidence>
<dbReference type="InterPro" id="IPR016167">
    <property type="entry name" value="FAD-bd_PCMH_sub1"/>
</dbReference>
<dbReference type="UniPathway" id="UPA00132"/>
<dbReference type="OrthoDB" id="9800184at2"/>
<feature type="domain" description="FAD-binding PCMH-type" evidence="5">
    <location>
        <begin position="11"/>
        <end position="181"/>
    </location>
</feature>
<dbReference type="InterPro" id="IPR007173">
    <property type="entry name" value="ALO_C"/>
</dbReference>
<dbReference type="InterPro" id="IPR016166">
    <property type="entry name" value="FAD-bd_PCMH"/>
</dbReference>
<dbReference type="Gene3D" id="3.30.465.10">
    <property type="match status" value="1"/>
</dbReference>
<name>A0A558B6W6_9PSEU</name>
<dbReference type="Proteomes" id="UP000320011">
    <property type="component" value="Unassembled WGS sequence"/>
</dbReference>
<proteinExistence type="inferred from homology"/>
<keyword evidence="4" id="KW-0560">Oxidoreductase</keyword>
<keyword evidence="3" id="KW-0060">Ascorbate biosynthesis</keyword>
<dbReference type="GO" id="GO:0071949">
    <property type="term" value="F:FAD binding"/>
    <property type="evidence" value="ECO:0007669"/>
    <property type="project" value="InterPro"/>
</dbReference>
<keyword evidence="7" id="KW-1185">Reference proteome</keyword>
<dbReference type="Pfam" id="PF01565">
    <property type="entry name" value="FAD_binding_4"/>
    <property type="match status" value="1"/>
</dbReference>
<dbReference type="PROSITE" id="PS51387">
    <property type="entry name" value="FAD_PCMH"/>
    <property type="match status" value="1"/>
</dbReference>
<reference evidence="6 7" key="2">
    <citation type="submission" date="2019-08" db="EMBL/GenBank/DDBJ databases">
        <title>Amycolatopsis acidicola sp. nov., isolated from peat swamp forest soil.</title>
        <authorList>
            <person name="Srisuk N."/>
        </authorList>
    </citation>
    <scope>NUCLEOTIDE SEQUENCE [LARGE SCALE GENOMIC DNA]</scope>
    <source>
        <strain evidence="6 7">TBRC 6029</strain>
    </source>
</reference>
<dbReference type="PANTHER" id="PTHR43762:SF1">
    <property type="entry name" value="D-ARABINONO-1,4-LACTONE OXIDASE"/>
    <property type="match status" value="1"/>
</dbReference>
<dbReference type="PANTHER" id="PTHR43762">
    <property type="entry name" value="L-GULONOLACTONE OXIDASE"/>
    <property type="match status" value="1"/>
</dbReference>
<dbReference type="InterPro" id="IPR010031">
    <property type="entry name" value="FAD_lactone_oxidase-like"/>
</dbReference>